<name>A0ABN8MSX4_9CNID</name>
<dbReference type="EMBL" id="CALNXK010000002">
    <property type="protein sequence ID" value="CAH3033482.1"/>
    <property type="molecule type" value="Genomic_DNA"/>
</dbReference>
<dbReference type="Proteomes" id="UP001159405">
    <property type="component" value="Unassembled WGS sequence"/>
</dbReference>
<reference evidence="2 3" key="1">
    <citation type="submission" date="2022-05" db="EMBL/GenBank/DDBJ databases">
        <authorList>
            <consortium name="Genoscope - CEA"/>
            <person name="William W."/>
        </authorList>
    </citation>
    <scope>NUCLEOTIDE SEQUENCE [LARGE SCALE GENOMIC DNA]</scope>
</reference>
<feature type="non-terminal residue" evidence="2">
    <location>
        <position position="1"/>
    </location>
</feature>
<keyword evidence="3" id="KW-1185">Reference proteome</keyword>
<evidence type="ECO:0000313" key="3">
    <source>
        <dbReference type="Proteomes" id="UP001159405"/>
    </source>
</evidence>
<proteinExistence type="predicted"/>
<feature type="region of interest" description="Disordered" evidence="1">
    <location>
        <begin position="1"/>
        <end position="20"/>
    </location>
</feature>
<evidence type="ECO:0000313" key="2">
    <source>
        <dbReference type="EMBL" id="CAH3033482.1"/>
    </source>
</evidence>
<sequence>PTDCPWVSEDVPRQFEPGSSGLRPELKTLLLLSGNRLSSQSNMVLALTSPLTCVKDVAKYITSLRTPLTSVKSKYDRYTFTTLLNGVKGESRYATNITSTNTYKPTPNRLLCRVWELF</sequence>
<evidence type="ECO:0000256" key="1">
    <source>
        <dbReference type="SAM" id="MobiDB-lite"/>
    </source>
</evidence>
<accession>A0ABN8MSX4</accession>
<comment type="caution">
    <text evidence="2">The sequence shown here is derived from an EMBL/GenBank/DDBJ whole genome shotgun (WGS) entry which is preliminary data.</text>
</comment>
<gene>
    <name evidence="2" type="ORF">PLOB_00016551</name>
</gene>
<protein>
    <submittedName>
        <fullName evidence="2">Uncharacterized protein</fullName>
    </submittedName>
</protein>
<organism evidence="2 3">
    <name type="scientific">Porites lobata</name>
    <dbReference type="NCBI Taxonomy" id="104759"/>
    <lineage>
        <taxon>Eukaryota</taxon>
        <taxon>Metazoa</taxon>
        <taxon>Cnidaria</taxon>
        <taxon>Anthozoa</taxon>
        <taxon>Hexacorallia</taxon>
        <taxon>Scleractinia</taxon>
        <taxon>Fungiina</taxon>
        <taxon>Poritidae</taxon>
        <taxon>Porites</taxon>
    </lineage>
</organism>